<evidence type="ECO:0000313" key="3">
    <source>
        <dbReference type="Proteomes" id="UP000515981"/>
    </source>
</evidence>
<dbReference type="GO" id="GO:0047372">
    <property type="term" value="F:monoacylglycerol lipase activity"/>
    <property type="evidence" value="ECO:0007669"/>
    <property type="project" value="TreeGrafter"/>
</dbReference>
<feature type="domain" description="AB hydrolase-1" evidence="1">
    <location>
        <begin position="23"/>
        <end position="247"/>
    </location>
</feature>
<organism evidence="2 3">
    <name type="scientific">Simiaoa sunii</name>
    <dbReference type="NCBI Taxonomy" id="2763672"/>
    <lineage>
        <taxon>Bacteria</taxon>
        <taxon>Bacillati</taxon>
        <taxon>Bacillota</taxon>
        <taxon>Clostridia</taxon>
        <taxon>Lachnospirales</taxon>
        <taxon>Lachnospiraceae</taxon>
        <taxon>Simiaoa</taxon>
    </lineage>
</organism>
<dbReference type="EMBL" id="CP060633">
    <property type="protein sequence ID" value="QNM03173.1"/>
    <property type="molecule type" value="Genomic_DNA"/>
</dbReference>
<keyword evidence="2" id="KW-0378">Hydrolase</keyword>
<dbReference type="AlphaFoldDB" id="A0A7G9FX91"/>
<dbReference type="PANTHER" id="PTHR43798:SF5">
    <property type="entry name" value="MONOACYLGLYCEROL LIPASE ABHD6"/>
    <property type="match status" value="1"/>
</dbReference>
<dbReference type="InterPro" id="IPR000073">
    <property type="entry name" value="AB_hydrolase_1"/>
</dbReference>
<dbReference type="Pfam" id="PF12697">
    <property type="entry name" value="Abhydrolase_6"/>
    <property type="match status" value="1"/>
</dbReference>
<dbReference type="PANTHER" id="PTHR43798">
    <property type="entry name" value="MONOACYLGLYCEROL LIPASE"/>
    <property type="match status" value="1"/>
</dbReference>
<protein>
    <submittedName>
        <fullName evidence="2">Alpha/beta hydrolase</fullName>
    </submittedName>
</protein>
<dbReference type="Proteomes" id="UP000515981">
    <property type="component" value="Chromosome"/>
</dbReference>
<dbReference type="InterPro" id="IPR029058">
    <property type="entry name" value="AB_hydrolase_fold"/>
</dbReference>
<dbReference type="KEGG" id="ssun:H9Q77_03230"/>
<name>A0A7G9FX91_9FIRM</name>
<gene>
    <name evidence="2" type="ORF">H9Q77_03230</name>
</gene>
<evidence type="ECO:0000313" key="2">
    <source>
        <dbReference type="EMBL" id="QNM03173.1"/>
    </source>
</evidence>
<accession>A0A7G9FX91</accession>
<dbReference type="PRINTS" id="PR00111">
    <property type="entry name" value="ABHYDROLASE"/>
</dbReference>
<dbReference type="RefSeq" id="WP_118547502.1">
    <property type="nucleotide sequence ID" value="NZ_CP060633.1"/>
</dbReference>
<dbReference type="InterPro" id="IPR050266">
    <property type="entry name" value="AB_hydrolase_sf"/>
</dbReference>
<proteinExistence type="predicted"/>
<dbReference type="GO" id="GO:0046464">
    <property type="term" value="P:acylglycerol catabolic process"/>
    <property type="evidence" value="ECO:0007669"/>
    <property type="project" value="TreeGrafter"/>
</dbReference>
<dbReference type="SUPFAM" id="SSF53474">
    <property type="entry name" value="alpha/beta-Hydrolases"/>
    <property type="match status" value="1"/>
</dbReference>
<dbReference type="GO" id="GO:0016020">
    <property type="term" value="C:membrane"/>
    <property type="evidence" value="ECO:0007669"/>
    <property type="project" value="TreeGrafter"/>
</dbReference>
<dbReference type="Gene3D" id="3.40.50.1820">
    <property type="entry name" value="alpha/beta hydrolase"/>
    <property type="match status" value="1"/>
</dbReference>
<reference evidence="2 3" key="1">
    <citation type="submission" date="2020-08" db="EMBL/GenBank/DDBJ databases">
        <authorList>
            <person name="Liu C."/>
            <person name="Sun Q."/>
        </authorList>
    </citation>
    <scope>NUCLEOTIDE SEQUENCE [LARGE SCALE GENOMIC DNA]</scope>
    <source>
        <strain evidence="2 3">NSJ-8</strain>
    </source>
</reference>
<evidence type="ECO:0000259" key="1">
    <source>
        <dbReference type="Pfam" id="PF12697"/>
    </source>
</evidence>
<sequence>MNIVVDGYNICYKTTGTGDKTVVILQGWGTDLGVYDSVAGVIDGSRYRVIQFDFPGFGGSDEPKEPWDVDGFADFFCRFMEVMQVKQATLIGHSYGGRVIIKLAARESIPFEITNIILIDSAGVLPVRTTAQKWKIRKYKILKKFLNLKLIYAMFPEVIDDWRSRQGSADYRNATPMMRQCMVKAVNEDLTELLPRIRQEVLLIWGDQDTATPIRDAHIMEEKIPNCGLAVIPGTGHFSFLEKPAQFRGIMEAYLK</sequence>
<keyword evidence="3" id="KW-1185">Reference proteome</keyword>